<keyword evidence="1 2" id="KW-0067">ATP-binding</keyword>
<keyword evidence="2" id="KW-0436">Ligase</keyword>
<dbReference type="PANTHER" id="PTHR15004">
    <property type="entry name" value="GLUTAMYL-TRNA(GLN) AMIDOTRANSFERASE SUBUNIT C, MITOCHONDRIAL"/>
    <property type="match status" value="1"/>
</dbReference>
<dbReference type="GO" id="GO:0005524">
    <property type="term" value="F:ATP binding"/>
    <property type="evidence" value="ECO:0007669"/>
    <property type="project" value="UniProtKB-KW"/>
</dbReference>
<evidence type="ECO:0000313" key="3">
    <source>
        <dbReference type="EMBL" id="BBD07159.1"/>
    </source>
</evidence>
<comment type="catalytic activity">
    <reaction evidence="2">
        <text>L-aspartyl-tRNA(Asn) + L-glutamine + ATP + H2O = L-asparaginyl-tRNA(Asn) + L-glutamate + ADP + phosphate + 2 H(+)</text>
        <dbReference type="Rhea" id="RHEA:14513"/>
        <dbReference type="Rhea" id="RHEA-COMP:9674"/>
        <dbReference type="Rhea" id="RHEA-COMP:9677"/>
        <dbReference type="ChEBI" id="CHEBI:15377"/>
        <dbReference type="ChEBI" id="CHEBI:15378"/>
        <dbReference type="ChEBI" id="CHEBI:29985"/>
        <dbReference type="ChEBI" id="CHEBI:30616"/>
        <dbReference type="ChEBI" id="CHEBI:43474"/>
        <dbReference type="ChEBI" id="CHEBI:58359"/>
        <dbReference type="ChEBI" id="CHEBI:78515"/>
        <dbReference type="ChEBI" id="CHEBI:78516"/>
        <dbReference type="ChEBI" id="CHEBI:456216"/>
    </reaction>
</comment>
<dbReference type="Pfam" id="PF02686">
    <property type="entry name" value="GatC"/>
    <property type="match status" value="1"/>
</dbReference>
<dbReference type="EMBL" id="AP017378">
    <property type="protein sequence ID" value="BBD07159.1"/>
    <property type="molecule type" value="Genomic_DNA"/>
</dbReference>
<name>A0A2Z6AV89_9BACT</name>
<dbReference type="PANTHER" id="PTHR15004:SF0">
    <property type="entry name" value="GLUTAMYL-TRNA(GLN) AMIDOTRANSFERASE SUBUNIT C, MITOCHONDRIAL"/>
    <property type="match status" value="1"/>
</dbReference>
<comment type="similarity">
    <text evidence="2">Belongs to the GatC family.</text>
</comment>
<evidence type="ECO:0000256" key="1">
    <source>
        <dbReference type="ARBA" id="ARBA00022840"/>
    </source>
</evidence>
<dbReference type="GO" id="GO:0006450">
    <property type="term" value="P:regulation of translational fidelity"/>
    <property type="evidence" value="ECO:0007669"/>
    <property type="project" value="InterPro"/>
</dbReference>
<accession>A0A2Z6AV89</accession>
<dbReference type="SUPFAM" id="SSF141000">
    <property type="entry name" value="Glu-tRNAGln amidotransferase C subunit"/>
    <property type="match status" value="1"/>
</dbReference>
<protein>
    <recommendedName>
        <fullName evidence="2">Aspartyl/glutamyl-tRNA(Asn/Gln) amidotransferase subunit C</fullName>
        <shortName evidence="2">Asp/Glu-ADT subunit C</shortName>
        <ecNumber evidence="2">6.3.5.-</ecNumber>
    </recommendedName>
</protein>
<dbReference type="GO" id="GO:0050567">
    <property type="term" value="F:glutaminyl-tRNA synthase (glutamine-hydrolyzing) activity"/>
    <property type="evidence" value="ECO:0007669"/>
    <property type="project" value="UniProtKB-UniRule"/>
</dbReference>
<dbReference type="GO" id="GO:0016740">
    <property type="term" value="F:transferase activity"/>
    <property type="evidence" value="ECO:0007669"/>
    <property type="project" value="UniProtKB-KW"/>
</dbReference>
<dbReference type="NCBIfam" id="TIGR00135">
    <property type="entry name" value="gatC"/>
    <property type="match status" value="1"/>
</dbReference>
<keyword evidence="2" id="KW-0648">Protein biosynthesis</keyword>
<evidence type="ECO:0000256" key="2">
    <source>
        <dbReference type="HAMAP-Rule" id="MF_00122"/>
    </source>
</evidence>
<dbReference type="EC" id="6.3.5.-" evidence="2"/>
<comment type="catalytic activity">
    <reaction evidence="2">
        <text>L-glutamyl-tRNA(Gln) + L-glutamine + ATP + H2O = L-glutaminyl-tRNA(Gln) + L-glutamate + ADP + phosphate + H(+)</text>
        <dbReference type="Rhea" id="RHEA:17521"/>
        <dbReference type="Rhea" id="RHEA-COMP:9681"/>
        <dbReference type="Rhea" id="RHEA-COMP:9684"/>
        <dbReference type="ChEBI" id="CHEBI:15377"/>
        <dbReference type="ChEBI" id="CHEBI:15378"/>
        <dbReference type="ChEBI" id="CHEBI:29985"/>
        <dbReference type="ChEBI" id="CHEBI:30616"/>
        <dbReference type="ChEBI" id="CHEBI:43474"/>
        <dbReference type="ChEBI" id="CHEBI:58359"/>
        <dbReference type="ChEBI" id="CHEBI:78520"/>
        <dbReference type="ChEBI" id="CHEBI:78521"/>
        <dbReference type="ChEBI" id="CHEBI:456216"/>
    </reaction>
</comment>
<dbReference type="Gene3D" id="1.10.20.60">
    <property type="entry name" value="Glu-tRNAGln amidotransferase C subunit, N-terminal domain"/>
    <property type="match status" value="1"/>
</dbReference>
<organism evidence="3 4">
    <name type="scientific">Desulfovibrio ferrophilus</name>
    <dbReference type="NCBI Taxonomy" id="241368"/>
    <lineage>
        <taxon>Bacteria</taxon>
        <taxon>Pseudomonadati</taxon>
        <taxon>Thermodesulfobacteriota</taxon>
        <taxon>Desulfovibrionia</taxon>
        <taxon>Desulfovibrionales</taxon>
        <taxon>Desulfovibrionaceae</taxon>
        <taxon>Desulfovibrio</taxon>
    </lineage>
</organism>
<sequence>MSITRDDVTKIAKLARLDLPEEKLDTFAAQMGDILAYMDELSQVDTDGVEPLYTPVEHVTRMRTDEVRKDFEREDILGNAPQSDGSHFIVPKIV</sequence>
<keyword evidence="4" id="KW-1185">Reference proteome</keyword>
<proteinExistence type="inferred from homology"/>
<gene>
    <name evidence="2" type="primary">gatC</name>
    <name evidence="3" type="ORF">DFE_0433</name>
</gene>
<dbReference type="OrthoDB" id="9813938at2"/>
<reference evidence="3 4" key="1">
    <citation type="journal article" date="2018" name="Sci. Adv.">
        <title>Multi-heme cytochromes provide a pathway for survival in energy-limited environments.</title>
        <authorList>
            <person name="Deng X."/>
            <person name="Dohmae N."/>
            <person name="Nealson K.H."/>
            <person name="Hashimoto K."/>
            <person name="Okamoto A."/>
        </authorList>
    </citation>
    <scope>NUCLEOTIDE SEQUENCE [LARGE SCALE GENOMIC DNA]</scope>
    <source>
        <strain evidence="3 4">IS5</strain>
    </source>
</reference>
<dbReference type="HAMAP" id="MF_00122">
    <property type="entry name" value="GatC"/>
    <property type="match status" value="1"/>
</dbReference>
<dbReference type="Proteomes" id="UP000269883">
    <property type="component" value="Chromosome"/>
</dbReference>
<comment type="function">
    <text evidence="2">Allows the formation of correctly charged Asn-tRNA(Asn) or Gln-tRNA(Gln) through the transamidation of misacylated Asp-tRNA(Asn) or Glu-tRNA(Gln) in organisms which lack either or both of asparaginyl-tRNA or glutaminyl-tRNA synthetases. The reaction takes place in the presence of glutamine and ATP through an activated phospho-Asp-tRNA(Asn) or phospho-Glu-tRNA(Gln).</text>
</comment>
<comment type="subunit">
    <text evidence="2">Heterotrimer of A, B and C subunits.</text>
</comment>
<keyword evidence="3" id="KW-0808">Transferase</keyword>
<dbReference type="GO" id="GO:0006412">
    <property type="term" value="P:translation"/>
    <property type="evidence" value="ECO:0007669"/>
    <property type="project" value="UniProtKB-UniRule"/>
</dbReference>
<dbReference type="GO" id="GO:0070681">
    <property type="term" value="P:glutaminyl-tRNAGln biosynthesis via transamidation"/>
    <property type="evidence" value="ECO:0007669"/>
    <property type="project" value="TreeGrafter"/>
</dbReference>
<keyword evidence="2" id="KW-0547">Nucleotide-binding</keyword>
<evidence type="ECO:0000313" key="4">
    <source>
        <dbReference type="Proteomes" id="UP000269883"/>
    </source>
</evidence>
<dbReference type="InterPro" id="IPR003837">
    <property type="entry name" value="GatC"/>
</dbReference>
<dbReference type="AlphaFoldDB" id="A0A2Z6AV89"/>
<dbReference type="KEGG" id="dfl:DFE_0433"/>
<dbReference type="InterPro" id="IPR036113">
    <property type="entry name" value="Asp/Glu-ADT_sf_sub_c"/>
</dbReference>
<dbReference type="GO" id="GO:0050566">
    <property type="term" value="F:asparaginyl-tRNA synthase (glutamine-hydrolyzing) activity"/>
    <property type="evidence" value="ECO:0007669"/>
    <property type="project" value="RHEA"/>
</dbReference>
<dbReference type="RefSeq" id="WP_126376118.1">
    <property type="nucleotide sequence ID" value="NZ_AP017378.1"/>
</dbReference>